<keyword evidence="2" id="KW-1133">Transmembrane helix</keyword>
<dbReference type="Proteomes" id="UP001465976">
    <property type="component" value="Unassembled WGS sequence"/>
</dbReference>
<evidence type="ECO:0000256" key="1">
    <source>
        <dbReference type="SAM" id="MobiDB-lite"/>
    </source>
</evidence>
<keyword evidence="4" id="KW-1185">Reference proteome</keyword>
<proteinExistence type="predicted"/>
<feature type="transmembrane region" description="Helical" evidence="2">
    <location>
        <begin position="39"/>
        <end position="60"/>
    </location>
</feature>
<keyword evidence="2" id="KW-0472">Membrane</keyword>
<sequence length="223" mass="25026">MASPSTPSNPPPPLHLDLSPPSTRPESAVPASPRRSYPAIAHFAVISAVILPLTLIPYIFTRRQLSLLRQTVRELETSSTLIRKDLHTSVSDLGKVRDDVRRMRALLHEVMEEAELLRADVQAGEVSQKAADEATQSNLQRLVDQARKHRSHGESLRSLGTSLADIAAFMHEMELRMSFFGSRDDSSRVEHMRQVALKLQNLPVENEDTKENVERHDEQNATN</sequence>
<feature type="region of interest" description="Disordered" evidence="1">
    <location>
        <begin position="202"/>
        <end position="223"/>
    </location>
</feature>
<dbReference type="EMBL" id="JBAHYK010000001">
    <property type="protein sequence ID" value="KAL0581960.1"/>
    <property type="molecule type" value="Genomic_DNA"/>
</dbReference>
<comment type="caution">
    <text evidence="3">The sequence shown here is derived from an EMBL/GenBank/DDBJ whole genome shotgun (WGS) entry which is preliminary data.</text>
</comment>
<evidence type="ECO:0000313" key="4">
    <source>
        <dbReference type="Proteomes" id="UP001465976"/>
    </source>
</evidence>
<protein>
    <submittedName>
        <fullName evidence="3">Uncharacterized protein</fullName>
    </submittedName>
</protein>
<organism evidence="3 4">
    <name type="scientific">Marasmius crinis-equi</name>
    <dbReference type="NCBI Taxonomy" id="585013"/>
    <lineage>
        <taxon>Eukaryota</taxon>
        <taxon>Fungi</taxon>
        <taxon>Dikarya</taxon>
        <taxon>Basidiomycota</taxon>
        <taxon>Agaricomycotina</taxon>
        <taxon>Agaricomycetes</taxon>
        <taxon>Agaricomycetidae</taxon>
        <taxon>Agaricales</taxon>
        <taxon>Marasmiineae</taxon>
        <taxon>Marasmiaceae</taxon>
        <taxon>Marasmius</taxon>
    </lineage>
</organism>
<evidence type="ECO:0000313" key="3">
    <source>
        <dbReference type="EMBL" id="KAL0581960.1"/>
    </source>
</evidence>
<feature type="region of interest" description="Disordered" evidence="1">
    <location>
        <begin position="1"/>
        <end position="33"/>
    </location>
</feature>
<evidence type="ECO:0000256" key="2">
    <source>
        <dbReference type="SAM" id="Phobius"/>
    </source>
</evidence>
<gene>
    <name evidence="3" type="ORF">V5O48_000017</name>
</gene>
<reference evidence="3 4" key="1">
    <citation type="submission" date="2024-02" db="EMBL/GenBank/DDBJ databases">
        <title>A draft genome for the cacao thread blight pathogen Marasmius crinis-equi.</title>
        <authorList>
            <person name="Cohen S.P."/>
            <person name="Baruah I.K."/>
            <person name="Amoako-Attah I."/>
            <person name="Bukari Y."/>
            <person name="Meinhardt L.W."/>
            <person name="Bailey B.A."/>
        </authorList>
    </citation>
    <scope>NUCLEOTIDE SEQUENCE [LARGE SCALE GENOMIC DNA]</scope>
    <source>
        <strain evidence="3 4">GH-76</strain>
    </source>
</reference>
<name>A0ABR3G395_9AGAR</name>
<keyword evidence="2" id="KW-0812">Transmembrane</keyword>
<accession>A0ABR3G395</accession>
<feature type="compositionally biased region" description="Basic and acidic residues" evidence="1">
    <location>
        <begin position="207"/>
        <end position="223"/>
    </location>
</feature>